<keyword evidence="13" id="KW-1185">Reference proteome</keyword>
<dbReference type="InterPro" id="IPR009703">
    <property type="entry name" value="Selenoprotein_S"/>
</dbReference>
<comment type="subcellular location">
    <subcellularLocation>
        <location evidence="2">Cytoplasm</location>
    </subcellularLocation>
    <subcellularLocation>
        <location evidence="1">Endoplasmic reticulum membrane</location>
        <topology evidence="1">Single-pass membrane protein</topology>
    </subcellularLocation>
</comment>
<dbReference type="GO" id="GO:0036513">
    <property type="term" value="C:Derlin-1 retrotranslocation complex"/>
    <property type="evidence" value="ECO:0007669"/>
    <property type="project" value="TreeGrafter"/>
</dbReference>
<evidence type="ECO:0000313" key="13">
    <source>
        <dbReference type="Proteomes" id="UP000821866"/>
    </source>
</evidence>
<keyword evidence="4" id="KW-0963">Cytoplasm</keyword>
<evidence type="ECO:0008006" key="14">
    <source>
        <dbReference type="Google" id="ProtNLM"/>
    </source>
</evidence>
<evidence type="ECO:0000256" key="10">
    <source>
        <dbReference type="SAM" id="MobiDB-lite"/>
    </source>
</evidence>
<dbReference type="EMBL" id="JABSTU010000008">
    <property type="protein sequence ID" value="KAH8023520.1"/>
    <property type="molecule type" value="Genomic_DNA"/>
</dbReference>
<feature type="compositionally biased region" description="Basic and acidic residues" evidence="10">
    <location>
        <begin position="171"/>
        <end position="181"/>
    </location>
</feature>
<evidence type="ECO:0000313" key="12">
    <source>
        <dbReference type="EMBL" id="KAH8023520.1"/>
    </source>
</evidence>
<accession>A0A9J6DNP5</accession>
<comment type="similarity">
    <text evidence="3">Belongs to the selenoprotein S family.</text>
</comment>
<dbReference type="PANTHER" id="PTHR28621:SF1">
    <property type="entry name" value="SELENOPROTEIN S"/>
    <property type="match status" value="1"/>
</dbReference>
<dbReference type="Pfam" id="PF06936">
    <property type="entry name" value="Selenoprotein_S"/>
    <property type="match status" value="1"/>
</dbReference>
<keyword evidence="5 11" id="KW-0812">Transmembrane</keyword>
<dbReference type="GO" id="GO:0030970">
    <property type="term" value="P:retrograde protein transport, ER to cytosol"/>
    <property type="evidence" value="ECO:0007669"/>
    <property type="project" value="TreeGrafter"/>
</dbReference>
<reference evidence="12" key="2">
    <citation type="submission" date="2021-09" db="EMBL/GenBank/DDBJ databases">
        <authorList>
            <person name="Jia N."/>
            <person name="Wang J."/>
            <person name="Shi W."/>
            <person name="Du L."/>
            <person name="Sun Y."/>
            <person name="Zhan W."/>
            <person name="Jiang J."/>
            <person name="Wang Q."/>
            <person name="Zhang B."/>
            <person name="Ji P."/>
            <person name="Sakyi L.B."/>
            <person name="Cui X."/>
            <person name="Yuan T."/>
            <person name="Jiang B."/>
            <person name="Yang W."/>
            <person name="Lam T.T.-Y."/>
            <person name="Chang Q."/>
            <person name="Ding S."/>
            <person name="Wang X."/>
            <person name="Zhu J."/>
            <person name="Ruan X."/>
            <person name="Zhao L."/>
            <person name="Wei J."/>
            <person name="Que T."/>
            <person name="Du C."/>
            <person name="Cheng J."/>
            <person name="Dai P."/>
            <person name="Han X."/>
            <person name="Huang E."/>
            <person name="Gao Y."/>
            <person name="Liu J."/>
            <person name="Shao H."/>
            <person name="Ye R."/>
            <person name="Li L."/>
            <person name="Wei W."/>
            <person name="Wang X."/>
            <person name="Wang C."/>
            <person name="Huo Q."/>
            <person name="Li W."/>
            <person name="Guo W."/>
            <person name="Chen H."/>
            <person name="Chen S."/>
            <person name="Zhou L."/>
            <person name="Zhou L."/>
            <person name="Ni X."/>
            <person name="Tian J."/>
            <person name="Zhou Y."/>
            <person name="Sheng Y."/>
            <person name="Liu T."/>
            <person name="Pan Y."/>
            <person name="Xia L."/>
            <person name="Li J."/>
            <person name="Zhao F."/>
            <person name="Cao W."/>
        </authorList>
    </citation>
    <scope>NUCLEOTIDE SEQUENCE</scope>
    <source>
        <strain evidence="12">Rmic-2018</strain>
        <tissue evidence="12">Larvae</tissue>
    </source>
</reference>
<dbReference type="GO" id="GO:0036502">
    <property type="term" value="C:Derlin-1-VIMP complex"/>
    <property type="evidence" value="ECO:0007669"/>
    <property type="project" value="TreeGrafter"/>
</dbReference>
<feature type="region of interest" description="Disordered" evidence="10">
    <location>
        <begin position="1"/>
        <end position="31"/>
    </location>
</feature>
<name>A0A9J6DNP5_RHIMP</name>
<organism evidence="12 13">
    <name type="scientific">Rhipicephalus microplus</name>
    <name type="common">Cattle tick</name>
    <name type="synonym">Boophilus microplus</name>
    <dbReference type="NCBI Taxonomy" id="6941"/>
    <lineage>
        <taxon>Eukaryota</taxon>
        <taxon>Metazoa</taxon>
        <taxon>Ecdysozoa</taxon>
        <taxon>Arthropoda</taxon>
        <taxon>Chelicerata</taxon>
        <taxon>Arachnida</taxon>
        <taxon>Acari</taxon>
        <taxon>Parasitiformes</taxon>
        <taxon>Ixodida</taxon>
        <taxon>Ixodoidea</taxon>
        <taxon>Ixodidae</taxon>
        <taxon>Rhipicephalinae</taxon>
        <taxon>Rhipicephalus</taxon>
        <taxon>Boophilus</taxon>
    </lineage>
</organism>
<evidence type="ECO:0000256" key="6">
    <source>
        <dbReference type="ARBA" id="ARBA00022824"/>
    </source>
</evidence>
<keyword evidence="7" id="KW-0712">Selenocysteine</keyword>
<dbReference type="AlphaFoldDB" id="A0A9J6DNP5"/>
<evidence type="ECO:0000256" key="8">
    <source>
        <dbReference type="ARBA" id="ARBA00022989"/>
    </source>
</evidence>
<dbReference type="VEuPathDB" id="VectorBase:LOC119171809"/>
<evidence type="ECO:0000256" key="1">
    <source>
        <dbReference type="ARBA" id="ARBA00004389"/>
    </source>
</evidence>
<dbReference type="Gene3D" id="6.10.250.2950">
    <property type="match status" value="1"/>
</dbReference>
<feature type="region of interest" description="Disordered" evidence="10">
    <location>
        <begin position="145"/>
        <end position="207"/>
    </location>
</feature>
<evidence type="ECO:0000256" key="2">
    <source>
        <dbReference type="ARBA" id="ARBA00004496"/>
    </source>
</evidence>
<evidence type="ECO:0000256" key="11">
    <source>
        <dbReference type="SAM" id="Phobius"/>
    </source>
</evidence>
<gene>
    <name evidence="12" type="ORF">HPB51_014769</name>
</gene>
<keyword evidence="8 11" id="KW-1133">Transmembrane helix</keyword>
<feature type="region of interest" description="Disordered" evidence="10">
    <location>
        <begin position="102"/>
        <end position="127"/>
    </location>
</feature>
<proteinExistence type="inferred from homology"/>
<keyword evidence="9 11" id="KW-0472">Membrane</keyword>
<evidence type="ECO:0000256" key="4">
    <source>
        <dbReference type="ARBA" id="ARBA00022490"/>
    </source>
</evidence>
<evidence type="ECO:0000256" key="5">
    <source>
        <dbReference type="ARBA" id="ARBA00022692"/>
    </source>
</evidence>
<keyword evidence="6" id="KW-0256">Endoplasmic reticulum</keyword>
<dbReference type="Proteomes" id="UP000821866">
    <property type="component" value="Chromosome 6"/>
</dbReference>
<feature type="transmembrane region" description="Helical" evidence="11">
    <location>
        <begin position="42"/>
        <end position="64"/>
    </location>
</feature>
<protein>
    <recommendedName>
        <fullName evidence="14">Selenoprotein S</fullName>
    </recommendedName>
</protein>
<feature type="compositionally biased region" description="Low complexity" evidence="10">
    <location>
        <begin position="154"/>
        <end position="166"/>
    </location>
</feature>
<evidence type="ECO:0000256" key="7">
    <source>
        <dbReference type="ARBA" id="ARBA00022933"/>
    </source>
</evidence>
<sequence length="207" mass="23109">MYPEQGLDYGTHRLSAKQSDRSHGKTVGKPLVAKPYDSTPTVLNFISANGWFITFGLIGLYVLYQKLGSYLPTMSRASPPTQQAYAPSEADEFVKRQEALARARQRMQEKQNELAEKQKEKMAQLEEQKRQEKIKNWEQLQQGLGLGSKLRATSSNDSSSEASGLSRRPKRSEGSSDRLRNSDYNPLTGSSGGSSYRPERRCVSQGG</sequence>
<dbReference type="GO" id="GO:0030968">
    <property type="term" value="P:endoplasmic reticulum unfolded protein response"/>
    <property type="evidence" value="ECO:0007669"/>
    <property type="project" value="TreeGrafter"/>
</dbReference>
<reference evidence="12" key="1">
    <citation type="journal article" date="2020" name="Cell">
        <title>Large-Scale Comparative Analyses of Tick Genomes Elucidate Their Genetic Diversity and Vector Capacities.</title>
        <authorList>
            <consortium name="Tick Genome and Microbiome Consortium (TIGMIC)"/>
            <person name="Jia N."/>
            <person name="Wang J."/>
            <person name="Shi W."/>
            <person name="Du L."/>
            <person name="Sun Y."/>
            <person name="Zhan W."/>
            <person name="Jiang J.F."/>
            <person name="Wang Q."/>
            <person name="Zhang B."/>
            <person name="Ji P."/>
            <person name="Bell-Sakyi L."/>
            <person name="Cui X.M."/>
            <person name="Yuan T.T."/>
            <person name="Jiang B.G."/>
            <person name="Yang W.F."/>
            <person name="Lam T.T."/>
            <person name="Chang Q.C."/>
            <person name="Ding S.J."/>
            <person name="Wang X.J."/>
            <person name="Zhu J.G."/>
            <person name="Ruan X.D."/>
            <person name="Zhao L."/>
            <person name="Wei J.T."/>
            <person name="Ye R.Z."/>
            <person name="Que T.C."/>
            <person name="Du C.H."/>
            <person name="Zhou Y.H."/>
            <person name="Cheng J.X."/>
            <person name="Dai P.F."/>
            <person name="Guo W.B."/>
            <person name="Han X.H."/>
            <person name="Huang E.J."/>
            <person name="Li L.F."/>
            <person name="Wei W."/>
            <person name="Gao Y.C."/>
            <person name="Liu J.Z."/>
            <person name="Shao H.Z."/>
            <person name="Wang X."/>
            <person name="Wang C.C."/>
            <person name="Yang T.C."/>
            <person name="Huo Q.B."/>
            <person name="Li W."/>
            <person name="Chen H.Y."/>
            <person name="Chen S.E."/>
            <person name="Zhou L.G."/>
            <person name="Ni X.B."/>
            <person name="Tian J.H."/>
            <person name="Sheng Y."/>
            <person name="Liu T."/>
            <person name="Pan Y.S."/>
            <person name="Xia L.Y."/>
            <person name="Li J."/>
            <person name="Zhao F."/>
            <person name="Cao W.C."/>
        </authorList>
    </citation>
    <scope>NUCLEOTIDE SEQUENCE</scope>
    <source>
        <strain evidence="12">Rmic-2018</strain>
    </source>
</reference>
<evidence type="ECO:0000256" key="3">
    <source>
        <dbReference type="ARBA" id="ARBA00011034"/>
    </source>
</evidence>
<comment type="caution">
    <text evidence="12">The sequence shown here is derived from an EMBL/GenBank/DDBJ whole genome shotgun (WGS) entry which is preliminary data.</text>
</comment>
<feature type="compositionally biased region" description="Basic and acidic residues" evidence="10">
    <location>
        <begin position="197"/>
        <end position="207"/>
    </location>
</feature>
<evidence type="ECO:0000256" key="9">
    <source>
        <dbReference type="ARBA" id="ARBA00023136"/>
    </source>
</evidence>
<dbReference type="PANTHER" id="PTHR28621">
    <property type="entry name" value="SELENOPROTEIN S"/>
    <property type="match status" value="1"/>
</dbReference>